<dbReference type="InterPro" id="IPR050314">
    <property type="entry name" value="Glycosyl_Hydrlase_18"/>
</dbReference>
<keyword evidence="10" id="KW-0732">Signal</keyword>
<evidence type="ECO:0000259" key="11">
    <source>
        <dbReference type="PROSITE" id="PS51910"/>
    </source>
</evidence>
<dbReference type="Gene3D" id="3.10.50.10">
    <property type="match status" value="1"/>
</dbReference>
<evidence type="ECO:0000256" key="3">
    <source>
        <dbReference type="ARBA" id="ARBA00023024"/>
    </source>
</evidence>
<dbReference type="Gene3D" id="2.10.10.20">
    <property type="entry name" value="Carbohydrate-binding module superfamily 5/12"/>
    <property type="match status" value="1"/>
</dbReference>
<dbReference type="EMBL" id="JASJQH010007183">
    <property type="protein sequence ID" value="KAK9713046.1"/>
    <property type="molecule type" value="Genomic_DNA"/>
</dbReference>
<comment type="catalytic activity">
    <reaction evidence="1">
        <text>Random endo-hydrolysis of N-acetyl-beta-D-glucosaminide (1-&gt;4)-beta-linkages in chitin and chitodextrins.</text>
        <dbReference type="EC" id="3.2.1.14"/>
    </reaction>
</comment>
<keyword evidence="2 7" id="KW-0378">Hydrolase</keyword>
<dbReference type="SMART" id="SM00636">
    <property type="entry name" value="Glyco_18"/>
    <property type="match status" value="1"/>
</dbReference>
<sequence length="517" mass="56581">MKITVFLLSALSAAIALAPSALAADDKVIVGYYVPWGNVQPSQLSYDKVTHINYGFGVLTKKDDPANIFIDPDYDGDAIRQLKQLAKAKGVKVQISIGGWTGSQTFSLVARDALLRQKFINNALVFVRKNTKADGEVPDGWDLDGIDIDWEYPAREGAVCNVYDAADTANYLSLLKELRAALDKEFPNEHKLITAAVRVQPFDGPNGPLKDVSAFAPYFDFINVMAYDINGDWSVTTGPNAPFDYDKKGGDPFSFKQSSKAWLNAKWPANKLVMGLPFYGRSLSASVDMNADPSNQYVSKQPTVPKGDPADSNEPNAFCNEGSVYGGLWAWKYLRSEILKNGPSSPIAGWNRYWDNTTQTPWLFGASNKMYISYDDPQSLKVKADYVKQQGYRGVMYWDMTNDSNDELLNAVQGIRQPDTTQPPTTTVATTATTVSTTTQKTSTTSTVKPSTTTTNGSTPTPGTGVCAGVASWISTIAYNGAQKATYNGHLWQAKWWTQNDTPGNNSQNVWSDLGAC</sequence>
<evidence type="ECO:0000313" key="13">
    <source>
        <dbReference type="Proteomes" id="UP001479436"/>
    </source>
</evidence>
<dbReference type="InterPro" id="IPR003610">
    <property type="entry name" value="CBM5/12"/>
</dbReference>
<dbReference type="InterPro" id="IPR011583">
    <property type="entry name" value="Chitinase_II/V-like_cat"/>
</dbReference>
<accession>A0ABR2W238</accession>
<dbReference type="SMART" id="SM00495">
    <property type="entry name" value="ChtBD3"/>
    <property type="match status" value="1"/>
</dbReference>
<feature type="signal peptide" evidence="10">
    <location>
        <begin position="1"/>
        <end position="23"/>
    </location>
</feature>
<comment type="similarity">
    <text evidence="8">Belongs to the glycosyl hydrolase 18 family.</text>
</comment>
<keyword evidence="6" id="KW-0624">Polysaccharide degradation</keyword>
<keyword evidence="4" id="KW-0119">Carbohydrate metabolism</keyword>
<dbReference type="InterPro" id="IPR017853">
    <property type="entry name" value="GH"/>
</dbReference>
<evidence type="ECO:0000256" key="5">
    <source>
        <dbReference type="ARBA" id="ARBA00023295"/>
    </source>
</evidence>
<dbReference type="SUPFAM" id="SSF51445">
    <property type="entry name" value="(Trans)glycosidases"/>
    <property type="match status" value="1"/>
</dbReference>
<dbReference type="Pfam" id="PF00704">
    <property type="entry name" value="Glyco_hydro_18"/>
    <property type="match status" value="1"/>
</dbReference>
<dbReference type="PROSITE" id="PS01095">
    <property type="entry name" value="GH18_1"/>
    <property type="match status" value="1"/>
</dbReference>
<feature type="chain" id="PRO_5046342172" description="GH18 domain-containing protein" evidence="10">
    <location>
        <begin position="24"/>
        <end position="517"/>
    </location>
</feature>
<organism evidence="12 13">
    <name type="scientific">Basidiobolus ranarum</name>
    <dbReference type="NCBI Taxonomy" id="34480"/>
    <lineage>
        <taxon>Eukaryota</taxon>
        <taxon>Fungi</taxon>
        <taxon>Fungi incertae sedis</taxon>
        <taxon>Zoopagomycota</taxon>
        <taxon>Entomophthoromycotina</taxon>
        <taxon>Basidiobolomycetes</taxon>
        <taxon>Basidiobolales</taxon>
        <taxon>Basidiobolaceae</taxon>
        <taxon>Basidiobolus</taxon>
    </lineage>
</organism>
<evidence type="ECO:0000256" key="8">
    <source>
        <dbReference type="RuleBase" id="RU004453"/>
    </source>
</evidence>
<reference evidence="12 13" key="1">
    <citation type="submission" date="2023-04" db="EMBL/GenBank/DDBJ databases">
        <title>Genome of Basidiobolus ranarum AG-B5.</title>
        <authorList>
            <person name="Stajich J.E."/>
            <person name="Carter-House D."/>
            <person name="Gryganskyi A."/>
        </authorList>
    </citation>
    <scope>NUCLEOTIDE SEQUENCE [LARGE SCALE GENOMIC DNA]</scope>
    <source>
        <strain evidence="12 13">AG-B5</strain>
    </source>
</reference>
<evidence type="ECO:0000256" key="2">
    <source>
        <dbReference type="ARBA" id="ARBA00022801"/>
    </source>
</evidence>
<evidence type="ECO:0000256" key="6">
    <source>
        <dbReference type="ARBA" id="ARBA00023326"/>
    </source>
</evidence>
<dbReference type="InterPro" id="IPR029070">
    <property type="entry name" value="Chitinase_insertion_sf"/>
</dbReference>
<dbReference type="CDD" id="cd12215">
    <property type="entry name" value="ChiC_BD"/>
    <property type="match status" value="1"/>
</dbReference>
<keyword evidence="13" id="KW-1185">Reference proteome</keyword>
<evidence type="ECO:0000313" key="12">
    <source>
        <dbReference type="EMBL" id="KAK9713046.1"/>
    </source>
</evidence>
<dbReference type="InterPro" id="IPR036573">
    <property type="entry name" value="CBM_sf_5/12"/>
</dbReference>
<evidence type="ECO:0000256" key="9">
    <source>
        <dbReference type="SAM" id="MobiDB-lite"/>
    </source>
</evidence>
<evidence type="ECO:0000256" key="7">
    <source>
        <dbReference type="RuleBase" id="RU000489"/>
    </source>
</evidence>
<gene>
    <name evidence="12" type="ORF">K7432_006730</name>
</gene>
<dbReference type="Proteomes" id="UP001479436">
    <property type="component" value="Unassembled WGS sequence"/>
</dbReference>
<comment type="caution">
    <text evidence="12">The sequence shown here is derived from an EMBL/GenBank/DDBJ whole genome shotgun (WGS) entry which is preliminary data.</text>
</comment>
<protein>
    <recommendedName>
        <fullName evidence="11">GH18 domain-containing protein</fullName>
    </recommendedName>
</protein>
<dbReference type="InterPro" id="IPR001579">
    <property type="entry name" value="Glyco_hydro_18_chit_AS"/>
</dbReference>
<evidence type="ECO:0000256" key="1">
    <source>
        <dbReference type="ARBA" id="ARBA00000822"/>
    </source>
</evidence>
<dbReference type="SUPFAM" id="SSF54556">
    <property type="entry name" value="Chitinase insertion domain"/>
    <property type="match status" value="1"/>
</dbReference>
<feature type="region of interest" description="Disordered" evidence="9">
    <location>
        <begin position="439"/>
        <end position="462"/>
    </location>
</feature>
<evidence type="ECO:0000256" key="10">
    <source>
        <dbReference type="SAM" id="SignalP"/>
    </source>
</evidence>
<evidence type="ECO:0000256" key="4">
    <source>
        <dbReference type="ARBA" id="ARBA00023277"/>
    </source>
</evidence>
<dbReference type="PANTHER" id="PTHR11177">
    <property type="entry name" value="CHITINASE"/>
    <property type="match status" value="1"/>
</dbReference>
<dbReference type="InterPro" id="IPR001223">
    <property type="entry name" value="Glyco_hydro18_cat"/>
</dbReference>
<name>A0ABR2W238_9FUNG</name>
<dbReference type="PANTHER" id="PTHR11177:SF392">
    <property type="entry name" value="HAP41P"/>
    <property type="match status" value="1"/>
</dbReference>
<dbReference type="SUPFAM" id="SSF51055">
    <property type="entry name" value="Carbohydrate binding domain"/>
    <property type="match status" value="1"/>
</dbReference>
<proteinExistence type="inferred from homology"/>
<keyword evidence="3" id="KW-0146">Chitin degradation</keyword>
<dbReference type="PROSITE" id="PS51910">
    <property type="entry name" value="GH18_2"/>
    <property type="match status" value="1"/>
</dbReference>
<dbReference type="Gene3D" id="3.20.20.80">
    <property type="entry name" value="Glycosidases"/>
    <property type="match status" value="1"/>
</dbReference>
<keyword evidence="5 7" id="KW-0326">Glycosidase</keyword>
<feature type="domain" description="GH18" evidence="11">
    <location>
        <begin position="27"/>
        <end position="419"/>
    </location>
</feature>